<dbReference type="Gene3D" id="1.10.1280.10">
    <property type="entry name" value="Di-copper center containing domain from catechol oxidase"/>
    <property type="match status" value="1"/>
</dbReference>
<evidence type="ECO:0000259" key="3">
    <source>
        <dbReference type="Pfam" id="PF00372"/>
    </source>
</evidence>
<dbReference type="PANTHER" id="PTHR11511">
    <property type="entry name" value="LARVAL STORAGE PROTEIN/PHENOLOXIDASE"/>
    <property type="match status" value="1"/>
</dbReference>
<dbReference type="Gene3D" id="2.60.40.1520">
    <property type="entry name" value="Hemocyanin, C-terminal domain"/>
    <property type="match status" value="1"/>
</dbReference>
<evidence type="ECO:0000313" key="6">
    <source>
        <dbReference type="EnsemblMetazoa" id="SCAU014824-PA"/>
    </source>
</evidence>
<dbReference type="PROSITE" id="PS51257">
    <property type="entry name" value="PROKAR_LIPOPROTEIN"/>
    <property type="match status" value="1"/>
</dbReference>
<dbReference type="SUPFAM" id="SSF48056">
    <property type="entry name" value="Di-copper centre-containing domain"/>
    <property type="match status" value="1"/>
</dbReference>
<evidence type="ECO:0000259" key="5">
    <source>
        <dbReference type="Pfam" id="PF03723"/>
    </source>
</evidence>
<dbReference type="STRING" id="35570.A0A1I8Q8C7"/>
<feature type="domain" description="Hemocyanin C-terminal" evidence="5">
    <location>
        <begin position="428"/>
        <end position="693"/>
    </location>
</feature>
<proteinExistence type="predicted"/>
<dbReference type="GO" id="GO:0045735">
    <property type="term" value="F:nutrient reservoir activity"/>
    <property type="evidence" value="ECO:0007669"/>
    <property type="project" value="UniProtKB-KW"/>
</dbReference>
<sequence length="701" mass="82745">MKSLTAVAFVVAALIACGASKHIESKMADKDFLAKEKFFLEIFQHIYQDDVFVTKFDDSYANYKPWEHLDDYKRLEKLTDFFELWPHKPLYDDEIFTPIVPRFKEYALGMAKLFFYAKDWNAFTHAVYWARMHANKQLFVYSLTMAALSRDDLQGITFPAIYEIFPWHFFDVETLEAAERFKMHGFHNVKKLDKAYNVVIKSNYSNVYGDVNYDHNLAYFTEDIGFNAFYYYYQIDYPYWTHGPPGHEYKKDKRGELYLYVHQQLLARYYLERLSNDVGEIPHFNMYDAYEPGYFSNLRYYQGVSFPNRPNAYNFYQSDNYEAIDSIHLYGARIAEYVDTTTDDYRTAVEKLGNMLEGNLDSVNLKKYGSLDRFYRNLVSQSRPYGKYGEPLPGTQSHYETSLRDPIFYSIYKEILEYYWRLTAHFPEYKHDDLVFPGVSLDKVHVPDALYTYFEYFDADISNAVNVGIATSEVTTDELYKFGRNSVYHGESFVIKARQLRLNHHPFEFTLDVTSDKAQKAIVKIFIGPKYDENGHDLYLEKNYKNFFELDHYIVDLVAGVNHLKRSCEEFGMWVEDRTTYFELYRKVMDATVSDYKFQLNQEQAHCGVPRRMMLPAGKKGGMPFQFFFMVFPYHAPEVEQYSTFDPVLSCGVGSGSRYIDSLPFGFPFNRPIKHGYHFEVDNFKFYDIKIYHKEETSNVV</sequence>
<dbReference type="InterPro" id="IPR014756">
    <property type="entry name" value="Ig_E-set"/>
</dbReference>
<protein>
    <recommendedName>
        <fullName evidence="8">Larval serum protein 2</fullName>
    </recommendedName>
</protein>
<dbReference type="InterPro" id="IPR013788">
    <property type="entry name" value="Hemocyanin/hexamerin"/>
</dbReference>
<organism evidence="6 7">
    <name type="scientific">Stomoxys calcitrans</name>
    <name type="common">Stable fly</name>
    <name type="synonym">Conops calcitrans</name>
    <dbReference type="NCBI Taxonomy" id="35570"/>
    <lineage>
        <taxon>Eukaryota</taxon>
        <taxon>Metazoa</taxon>
        <taxon>Ecdysozoa</taxon>
        <taxon>Arthropoda</taxon>
        <taxon>Hexapoda</taxon>
        <taxon>Insecta</taxon>
        <taxon>Pterygota</taxon>
        <taxon>Neoptera</taxon>
        <taxon>Endopterygota</taxon>
        <taxon>Diptera</taxon>
        <taxon>Brachycera</taxon>
        <taxon>Muscomorpha</taxon>
        <taxon>Muscoidea</taxon>
        <taxon>Muscidae</taxon>
        <taxon>Stomoxys</taxon>
    </lineage>
</organism>
<dbReference type="InterPro" id="IPR005204">
    <property type="entry name" value="Hemocyanin_N"/>
</dbReference>
<dbReference type="InterPro" id="IPR037020">
    <property type="entry name" value="Hemocyanin_C_sf"/>
</dbReference>
<dbReference type="AlphaFoldDB" id="A0A1I8Q8C7"/>
<dbReference type="InterPro" id="IPR008922">
    <property type="entry name" value="Di-copper_centre_dom_sf"/>
</dbReference>
<dbReference type="KEGG" id="scac:106080438"/>
<feature type="domain" description="Hemocyanin middle" evidence="3">
    <location>
        <begin position="160"/>
        <end position="419"/>
    </location>
</feature>
<dbReference type="InterPro" id="IPR036697">
    <property type="entry name" value="Hemocyanin_N_sf"/>
</dbReference>
<keyword evidence="2" id="KW-0732">Signal</keyword>
<dbReference type="VEuPathDB" id="VectorBase:SCAU014824"/>
<gene>
    <name evidence="6" type="primary">106080438</name>
</gene>
<dbReference type="SUPFAM" id="SSF81296">
    <property type="entry name" value="E set domains"/>
    <property type="match status" value="1"/>
</dbReference>
<evidence type="ECO:0008006" key="8">
    <source>
        <dbReference type="Google" id="ProtNLM"/>
    </source>
</evidence>
<feature type="domain" description="Hemocyanin N-terminal" evidence="4">
    <location>
        <begin position="32"/>
        <end position="155"/>
    </location>
</feature>
<name>A0A1I8Q8C7_STOCA</name>
<evidence type="ECO:0000259" key="4">
    <source>
        <dbReference type="Pfam" id="PF03722"/>
    </source>
</evidence>
<dbReference type="Gene3D" id="1.20.1370.10">
    <property type="entry name" value="Hemocyanin, N-terminal domain"/>
    <property type="match status" value="1"/>
</dbReference>
<feature type="signal peptide" evidence="2">
    <location>
        <begin position="1"/>
        <end position="20"/>
    </location>
</feature>
<dbReference type="PANTHER" id="PTHR11511:SF5">
    <property type="entry name" value="FAT-BODY PROTEIN 1-RELATED"/>
    <property type="match status" value="1"/>
</dbReference>
<dbReference type="Proteomes" id="UP000095300">
    <property type="component" value="Unassembled WGS sequence"/>
</dbReference>
<dbReference type="PRINTS" id="PR00187">
    <property type="entry name" value="HAEMOCYANIN"/>
</dbReference>
<feature type="chain" id="PRO_5009327949" description="Larval serum protein 2" evidence="2">
    <location>
        <begin position="21"/>
        <end position="701"/>
    </location>
</feature>
<evidence type="ECO:0000256" key="2">
    <source>
        <dbReference type="SAM" id="SignalP"/>
    </source>
</evidence>
<dbReference type="InterPro" id="IPR000896">
    <property type="entry name" value="Hemocyanin/hexamerin_mid_dom"/>
</dbReference>
<dbReference type="GO" id="GO:0097009">
    <property type="term" value="P:energy homeostasis"/>
    <property type="evidence" value="ECO:0007669"/>
    <property type="project" value="UniProtKB-ARBA"/>
</dbReference>
<dbReference type="OrthoDB" id="6371642at2759"/>
<dbReference type="PROSITE" id="PS00210">
    <property type="entry name" value="HEMOCYANIN_2"/>
    <property type="match status" value="1"/>
</dbReference>
<keyword evidence="1" id="KW-0758">Storage protein</keyword>
<dbReference type="InterPro" id="IPR005203">
    <property type="entry name" value="Hemocyanin_C"/>
</dbReference>
<dbReference type="Pfam" id="PF00372">
    <property type="entry name" value="Hemocyanin_M"/>
    <property type="match status" value="1"/>
</dbReference>
<reference evidence="6" key="1">
    <citation type="submission" date="2020-05" db="UniProtKB">
        <authorList>
            <consortium name="EnsemblMetazoa"/>
        </authorList>
    </citation>
    <scope>IDENTIFICATION</scope>
    <source>
        <strain evidence="6">USDA</strain>
    </source>
</reference>
<evidence type="ECO:0000313" key="7">
    <source>
        <dbReference type="Proteomes" id="UP000095300"/>
    </source>
</evidence>
<evidence type="ECO:0000256" key="1">
    <source>
        <dbReference type="ARBA" id="ARBA00022761"/>
    </source>
</evidence>
<keyword evidence="7" id="KW-1185">Reference proteome</keyword>
<accession>A0A1I8Q8C7</accession>
<dbReference type="GO" id="GO:0005615">
    <property type="term" value="C:extracellular space"/>
    <property type="evidence" value="ECO:0007669"/>
    <property type="project" value="UniProtKB-ARBA"/>
</dbReference>
<dbReference type="EnsemblMetazoa" id="SCAU014824-RA">
    <property type="protein sequence ID" value="SCAU014824-PA"/>
    <property type="gene ID" value="SCAU014824"/>
</dbReference>
<dbReference type="SUPFAM" id="SSF48050">
    <property type="entry name" value="Hemocyanin, N-terminal domain"/>
    <property type="match status" value="1"/>
</dbReference>
<dbReference type="Pfam" id="PF03723">
    <property type="entry name" value="Hemocyanin_C"/>
    <property type="match status" value="1"/>
</dbReference>
<dbReference type="Pfam" id="PF03722">
    <property type="entry name" value="Hemocyanin_N"/>
    <property type="match status" value="1"/>
</dbReference>